<gene>
    <name evidence="3" type="ORF">EW640_08695</name>
</gene>
<evidence type="ECO:0000256" key="2">
    <source>
        <dbReference type="SAM" id="Phobius"/>
    </source>
</evidence>
<evidence type="ECO:0000256" key="1">
    <source>
        <dbReference type="SAM" id="MobiDB-lite"/>
    </source>
</evidence>
<dbReference type="EMBL" id="CP035810">
    <property type="protein sequence ID" value="QIN29342.1"/>
    <property type="molecule type" value="Genomic_DNA"/>
</dbReference>
<feature type="transmembrane region" description="Helical" evidence="2">
    <location>
        <begin position="247"/>
        <end position="271"/>
    </location>
</feature>
<proteinExistence type="predicted"/>
<protein>
    <submittedName>
        <fullName evidence="3">Uncharacterized protein</fullName>
    </submittedName>
</protein>
<feature type="compositionally biased region" description="Low complexity" evidence="1">
    <location>
        <begin position="193"/>
        <end position="204"/>
    </location>
</feature>
<keyword evidence="2" id="KW-1133">Transmembrane helix</keyword>
<organism evidence="3 4">
    <name type="scientific">Brevibacterium luteolum</name>
    <dbReference type="NCBI Taxonomy" id="199591"/>
    <lineage>
        <taxon>Bacteria</taxon>
        <taxon>Bacillati</taxon>
        <taxon>Actinomycetota</taxon>
        <taxon>Actinomycetes</taxon>
        <taxon>Micrococcales</taxon>
        <taxon>Brevibacteriaceae</taxon>
        <taxon>Brevibacterium</taxon>
    </lineage>
</organism>
<evidence type="ECO:0000313" key="3">
    <source>
        <dbReference type="EMBL" id="QIN29342.1"/>
    </source>
</evidence>
<accession>A0A6G8KX22</accession>
<sequence>MSSPADPGEPDAFLLIVAHLLRALDVNEAQVARLFEIDAIDPALPEDAQFTAGAQIIVPILEQVLPGLDRAGIRTELLGLDRTGSAAAVAEFRQSLDSGTWRYTDDEAFLAFVRTLVAKHDVAVTPVRPERGEVGRIVELADAVPPELLAERITFTSGATMTAAVRVGLMVLRSKGGFIPLLEAQQVEDAPAASPPRLLTATAPTPAPPVDQRPPRTGRALLWLALAAAGITAGLISVWLVSSGGVLAALAVIAGSVGLAAIAVAAVVALIRGSRRRTTSVR</sequence>
<keyword evidence="2" id="KW-0812">Transmembrane</keyword>
<dbReference type="Proteomes" id="UP000501518">
    <property type="component" value="Chromosome"/>
</dbReference>
<feature type="transmembrane region" description="Helical" evidence="2">
    <location>
        <begin position="221"/>
        <end position="241"/>
    </location>
</feature>
<feature type="region of interest" description="Disordered" evidence="1">
    <location>
        <begin position="193"/>
        <end position="214"/>
    </location>
</feature>
<reference evidence="3 4" key="1">
    <citation type="submission" date="2019-02" db="EMBL/GenBank/DDBJ databases">
        <title>Complete Genome Sequence and Methylome Analysis of Brevibacterium luteolum NEB1784.</title>
        <authorList>
            <person name="Fomenkov A."/>
            <person name="Roberts R.J."/>
        </authorList>
    </citation>
    <scope>NUCLEOTIDE SEQUENCE [LARGE SCALE GENOMIC DNA]</scope>
    <source>
        <strain evidence="3 4">NEB1784</strain>
    </source>
</reference>
<dbReference type="RefSeq" id="WP_165883756.1">
    <property type="nucleotide sequence ID" value="NZ_CP035810.1"/>
</dbReference>
<name>A0A6G8KX22_9MICO</name>
<dbReference type="KEGG" id="blut:EW640_08695"/>
<keyword evidence="2" id="KW-0472">Membrane</keyword>
<evidence type="ECO:0000313" key="4">
    <source>
        <dbReference type="Proteomes" id="UP000501518"/>
    </source>
</evidence>
<dbReference type="AlphaFoldDB" id="A0A6G8KX22"/>